<keyword evidence="15" id="KW-0175">Coiled coil</keyword>
<dbReference type="GO" id="GO:0043138">
    <property type="term" value="F:3'-5' DNA helicase activity"/>
    <property type="evidence" value="ECO:0007669"/>
    <property type="project" value="UniProtKB-EC"/>
</dbReference>
<feature type="compositionally biased region" description="Polar residues" evidence="16">
    <location>
        <begin position="40"/>
        <end position="58"/>
    </location>
</feature>
<dbReference type="FunFam" id="3.40.50.300:FF:000296">
    <property type="entry name" value="ATP-dependent DNA helicase RecQ"/>
    <property type="match status" value="1"/>
</dbReference>
<evidence type="ECO:0000256" key="3">
    <source>
        <dbReference type="ARBA" id="ARBA00022741"/>
    </source>
</evidence>
<evidence type="ECO:0000313" key="19">
    <source>
        <dbReference type="EMBL" id="KAF6050745.1"/>
    </source>
</evidence>
<evidence type="ECO:0000256" key="14">
    <source>
        <dbReference type="ARBA" id="ARBA00049360"/>
    </source>
</evidence>
<dbReference type="InterPro" id="IPR027417">
    <property type="entry name" value="P-loop_NTPase"/>
</dbReference>
<evidence type="ECO:0000256" key="16">
    <source>
        <dbReference type="SAM" id="MobiDB-lite"/>
    </source>
</evidence>
<dbReference type="GO" id="GO:0005524">
    <property type="term" value="F:ATP binding"/>
    <property type="evidence" value="ECO:0007669"/>
    <property type="project" value="UniProtKB-KW"/>
</dbReference>
<dbReference type="SMART" id="SM00956">
    <property type="entry name" value="RQC"/>
    <property type="match status" value="1"/>
</dbReference>
<evidence type="ECO:0000256" key="4">
    <source>
        <dbReference type="ARBA" id="ARBA00022763"/>
    </source>
</evidence>
<dbReference type="PANTHER" id="PTHR13710:SF153">
    <property type="entry name" value="RECQ-LIKE DNA HELICASE BLM"/>
    <property type="match status" value="1"/>
</dbReference>
<feature type="region of interest" description="Disordered" evidence="16">
    <location>
        <begin position="38"/>
        <end position="76"/>
    </location>
</feature>
<dbReference type="Gene3D" id="3.40.50.300">
    <property type="entry name" value="P-loop containing nucleotide triphosphate hydrolases"/>
    <property type="match status" value="2"/>
</dbReference>
<dbReference type="FunFam" id="1.10.10.10:FF:000495">
    <property type="entry name" value="RecQ family helicase MusN"/>
    <property type="match status" value="1"/>
</dbReference>
<comment type="caution">
    <text evidence="19">The sequence shown here is derived from an EMBL/GenBank/DDBJ whole genome shotgun (WGS) entry which is preliminary data.</text>
</comment>
<evidence type="ECO:0000256" key="13">
    <source>
        <dbReference type="ARBA" id="ARBA00034808"/>
    </source>
</evidence>
<dbReference type="GO" id="GO:0006265">
    <property type="term" value="P:DNA topological change"/>
    <property type="evidence" value="ECO:0007669"/>
    <property type="project" value="EnsemblFungi"/>
</dbReference>
<dbReference type="OrthoDB" id="10261556at2759"/>
<dbReference type="InterPro" id="IPR004589">
    <property type="entry name" value="DNA_helicase_ATP-dep_RecQ"/>
</dbReference>
<dbReference type="InterPro" id="IPR032284">
    <property type="entry name" value="RecQ_Zn-bd"/>
</dbReference>
<dbReference type="GO" id="GO:0000706">
    <property type="term" value="P:meiotic DNA double-strand break processing"/>
    <property type="evidence" value="ECO:0007669"/>
    <property type="project" value="EnsemblFungi"/>
</dbReference>
<keyword evidence="8" id="KW-0238">DNA-binding</keyword>
<dbReference type="GO" id="GO:0016787">
    <property type="term" value="F:hydrolase activity"/>
    <property type="evidence" value="ECO:0007669"/>
    <property type="project" value="UniProtKB-KW"/>
</dbReference>
<feature type="region of interest" description="Disordered" evidence="16">
    <location>
        <begin position="333"/>
        <end position="376"/>
    </location>
</feature>
<sequence>MIKTNNLQEQLDWLNQAKPNLPSAQVIAAALKKYPKSKVGNASSSSLSTRPVFNGQSQQHHHQERPGASQNQSGSLREDVSVIGNLVVTTISPESDKENVPPPPRIQNNDLHESSFNSSFNTSSASLISQSLTQNRGASKVKKTQSKLPLVSQFFKPQSESSVHTTQSSQTRHRSQTSPDNVIDLTLDADSPRKRPAEEESPLLNKRAKPDKAQRYLELIQLQESKIKLLEEKFVISESTSISLDQKKEHYVELQARIASLDDLIAKLKDATNEVVSPTQHEATDDIEDTSNDTHVFRAPARPTRIAEAREIVSNIDVDNNNSMLDIEDDFGNNTMDGLRTPTQERDDVDDMGSFIDDASIPNSPSAYGFSDDDGSDAVVIDSQEIQNLRLSPDVAEKYGINYDEKSVPPKQRNKNNNDDDLEWPNEDPDNDYVEDIEFSTQLNQEREIDIIEIDSDSDDDIDLADNTALSEMPLPARNMLSSSESGAESTASNLNAMSVSVIAKQNGPPLLNMDSDDGFSEDDDEIMQLINAPKPVTRVVPKGSEDFIDEVYDTLNKVFKLQSFRPNQLEAVVASLLNKDVFVLMPTGGGKSLCYQLPALIKGGHSKGTTVVISPLISLMQDQVQHLIHKNIKAGMISSKANSDDNKHTLNLFREGFLDIVYLSPEKANKSTMIQKIIGRLYERNQLARVVIDEAHCLSSWGHDFRPDYKGMGFFKERFPAVPIMALTATANEKVRMDIVHHLKMDSPVYLKQSFNRTNLYYEIRWKSGNYLESMKDYILSRYKNKCGIIYCHSKQSCEQTSAKLNSFGLKTSFYHAGMSPEDRFKIQTNWQKNKIQLICATIAFGMGIDKPDVRFVIHLFIPRSLEGYYQETGRAGRDGKPSECIMYYCYKDARSLQNMIHRDADLTEEGKENHLAKLRQVVQYCENTTDCRRKQVLHYFNETFDPINCKKQCDNCKNYNHVTVVEKDCTQYSQDILKLVKSIQSEKVTVLHCQDVFRGLKYNKITKMGHNNNPYHGKGKNLDKTDVERIFFYLLSEECLVEYQVMKGGFASNYVRVGRNASKVLNGRKTIKIQFSST</sequence>
<dbReference type="GO" id="GO:0005730">
    <property type="term" value="C:nucleolus"/>
    <property type="evidence" value="ECO:0007669"/>
    <property type="project" value="EnsemblFungi"/>
</dbReference>
<organism evidence="19 20">
    <name type="scientific">Candida parapsilosis</name>
    <name type="common">Yeast</name>
    <dbReference type="NCBI Taxonomy" id="5480"/>
    <lineage>
        <taxon>Eukaryota</taxon>
        <taxon>Fungi</taxon>
        <taxon>Dikarya</taxon>
        <taxon>Ascomycota</taxon>
        <taxon>Saccharomycotina</taxon>
        <taxon>Pichiomycetes</taxon>
        <taxon>Debaryomycetaceae</taxon>
        <taxon>Candida/Lodderomyces clade</taxon>
        <taxon>Candida</taxon>
    </lineage>
</organism>
<dbReference type="GO" id="GO:0044547">
    <property type="term" value="F:DNA topoisomerase binding"/>
    <property type="evidence" value="ECO:0007669"/>
    <property type="project" value="EnsemblFungi"/>
</dbReference>
<dbReference type="InterPro" id="IPR001650">
    <property type="entry name" value="Helicase_C-like"/>
</dbReference>
<dbReference type="CDD" id="cd18794">
    <property type="entry name" value="SF2_C_RecQ"/>
    <property type="match status" value="1"/>
</dbReference>
<evidence type="ECO:0000259" key="18">
    <source>
        <dbReference type="PROSITE" id="PS51194"/>
    </source>
</evidence>
<dbReference type="GO" id="GO:0031573">
    <property type="term" value="P:mitotic intra-S DNA damage checkpoint signaling"/>
    <property type="evidence" value="ECO:0007669"/>
    <property type="project" value="EnsemblFungi"/>
</dbReference>
<feature type="domain" description="Helicase ATP-binding" evidence="17">
    <location>
        <begin position="573"/>
        <end position="750"/>
    </location>
</feature>
<feature type="region of interest" description="Disordered" evidence="16">
    <location>
        <begin position="90"/>
        <end position="120"/>
    </location>
</feature>
<dbReference type="Pfam" id="PF00271">
    <property type="entry name" value="Helicase_C"/>
    <property type="match status" value="1"/>
</dbReference>
<dbReference type="InterPro" id="IPR011545">
    <property type="entry name" value="DEAD/DEAH_box_helicase_dom"/>
</dbReference>
<keyword evidence="4" id="KW-0227">DNA damage</keyword>
<dbReference type="InterPro" id="IPR018982">
    <property type="entry name" value="RQC_domain"/>
</dbReference>
<dbReference type="PROSITE" id="PS51194">
    <property type="entry name" value="HELICASE_CTER"/>
    <property type="match status" value="1"/>
</dbReference>
<dbReference type="Pfam" id="PF16124">
    <property type="entry name" value="RecQ_Zn_bind"/>
    <property type="match status" value="1"/>
</dbReference>
<dbReference type="InterPro" id="IPR014001">
    <property type="entry name" value="Helicase_ATP-bd"/>
</dbReference>
<keyword evidence="9" id="KW-0234">DNA repair</keyword>
<dbReference type="InterPro" id="IPR036390">
    <property type="entry name" value="WH_DNA-bd_sf"/>
</dbReference>
<evidence type="ECO:0000256" key="9">
    <source>
        <dbReference type="ARBA" id="ARBA00023204"/>
    </source>
</evidence>
<dbReference type="Pfam" id="PF00270">
    <property type="entry name" value="DEAD"/>
    <property type="match status" value="1"/>
</dbReference>
<keyword evidence="5" id="KW-0378">Hydrolase</keyword>
<dbReference type="CDD" id="cd17920">
    <property type="entry name" value="DEXHc_RecQ"/>
    <property type="match status" value="1"/>
</dbReference>
<dbReference type="GO" id="GO:0005737">
    <property type="term" value="C:cytoplasm"/>
    <property type="evidence" value="ECO:0007669"/>
    <property type="project" value="TreeGrafter"/>
</dbReference>
<dbReference type="GO" id="GO:0000070">
    <property type="term" value="P:mitotic sister chromatid segregation"/>
    <property type="evidence" value="ECO:0007669"/>
    <property type="project" value="EnsemblFungi"/>
</dbReference>
<keyword evidence="11" id="KW-0539">Nucleus</keyword>
<proteinExistence type="inferred from homology"/>
<dbReference type="Proteomes" id="UP000590412">
    <property type="component" value="Unassembled WGS sequence"/>
</dbReference>
<comment type="similarity">
    <text evidence="2">Belongs to the helicase family. RecQ subfamily.</text>
</comment>
<dbReference type="NCBIfam" id="TIGR00614">
    <property type="entry name" value="recQ_fam"/>
    <property type="match status" value="1"/>
</dbReference>
<feature type="region of interest" description="Disordered" evidence="16">
    <location>
        <begin position="400"/>
        <end position="433"/>
    </location>
</feature>
<feature type="region of interest" description="Disordered" evidence="16">
    <location>
        <begin position="152"/>
        <end position="209"/>
    </location>
</feature>
<evidence type="ECO:0000256" key="11">
    <source>
        <dbReference type="ARBA" id="ARBA00023242"/>
    </source>
</evidence>
<protein>
    <recommendedName>
        <fullName evidence="13">DNA 3'-5' helicase</fullName>
        <ecNumber evidence="13">5.6.2.4</ecNumber>
    </recommendedName>
</protein>
<evidence type="ECO:0000256" key="15">
    <source>
        <dbReference type="SAM" id="Coils"/>
    </source>
</evidence>
<comment type="catalytic activity">
    <reaction evidence="12">
        <text>Couples ATP hydrolysis with the unwinding of duplex DNA by translocating in the 3'-5' direction.</text>
        <dbReference type="EC" id="5.6.2.4"/>
    </reaction>
</comment>
<gene>
    <name evidence="19" type="ORF">FOB60_003413</name>
</gene>
<dbReference type="GO" id="GO:0010947">
    <property type="term" value="P:negative regulation of meiotic joint molecule formation"/>
    <property type="evidence" value="ECO:0007669"/>
    <property type="project" value="EnsemblFungi"/>
</dbReference>
<evidence type="ECO:0000259" key="17">
    <source>
        <dbReference type="PROSITE" id="PS51192"/>
    </source>
</evidence>
<dbReference type="SUPFAM" id="SSF52540">
    <property type="entry name" value="P-loop containing nucleoside triphosphate hydrolases"/>
    <property type="match status" value="2"/>
</dbReference>
<evidence type="ECO:0000256" key="2">
    <source>
        <dbReference type="ARBA" id="ARBA00005446"/>
    </source>
</evidence>
<evidence type="ECO:0000256" key="6">
    <source>
        <dbReference type="ARBA" id="ARBA00022806"/>
    </source>
</evidence>
<name>A0A8X7TAQ8_CANPA</name>
<dbReference type="PANTHER" id="PTHR13710">
    <property type="entry name" value="DNA HELICASE RECQ FAMILY MEMBER"/>
    <property type="match status" value="1"/>
</dbReference>
<dbReference type="SUPFAM" id="SSF46785">
    <property type="entry name" value="Winged helix' DNA-binding domain"/>
    <property type="match status" value="1"/>
</dbReference>
<dbReference type="GO" id="GO:0031860">
    <property type="term" value="P:telomeric 3' overhang formation"/>
    <property type="evidence" value="ECO:0007669"/>
    <property type="project" value="EnsemblFungi"/>
</dbReference>
<dbReference type="PROSITE" id="PS51192">
    <property type="entry name" value="HELICASE_ATP_BIND_1"/>
    <property type="match status" value="1"/>
</dbReference>
<dbReference type="EC" id="5.6.2.4" evidence="13"/>
<dbReference type="GO" id="GO:0007534">
    <property type="term" value="P:gene conversion at mating-type locus"/>
    <property type="evidence" value="ECO:0007669"/>
    <property type="project" value="EnsemblFungi"/>
</dbReference>
<feature type="coiled-coil region" evidence="15">
    <location>
        <begin position="213"/>
        <end position="271"/>
    </location>
</feature>
<evidence type="ECO:0000256" key="5">
    <source>
        <dbReference type="ARBA" id="ARBA00022801"/>
    </source>
</evidence>
<dbReference type="GO" id="GO:0003677">
    <property type="term" value="F:DNA binding"/>
    <property type="evidence" value="ECO:0007669"/>
    <property type="project" value="UniProtKB-KW"/>
</dbReference>
<dbReference type="EMBL" id="JABWAB010000005">
    <property type="protein sequence ID" value="KAF6050745.1"/>
    <property type="molecule type" value="Genomic_DNA"/>
</dbReference>
<dbReference type="AlphaFoldDB" id="A0A8X7TAQ8"/>
<keyword evidence="7" id="KW-0067">ATP-binding</keyword>
<accession>A0A8X7TAQ8</accession>
<evidence type="ECO:0000313" key="20">
    <source>
        <dbReference type="Proteomes" id="UP000590412"/>
    </source>
</evidence>
<keyword evidence="3" id="KW-0547">Nucleotide-binding</keyword>
<dbReference type="Pfam" id="PF09382">
    <property type="entry name" value="RQC"/>
    <property type="match status" value="1"/>
</dbReference>
<comment type="subcellular location">
    <subcellularLocation>
        <location evidence="1">Nucleus</location>
    </subcellularLocation>
</comment>
<keyword evidence="6 19" id="KW-0347">Helicase</keyword>
<evidence type="ECO:0000256" key="8">
    <source>
        <dbReference type="ARBA" id="ARBA00023125"/>
    </source>
</evidence>
<dbReference type="FunFam" id="3.40.50.300:FF:000340">
    <property type="entry name" value="Bloom syndrome, RecQ helicase"/>
    <property type="match status" value="1"/>
</dbReference>
<dbReference type="SMART" id="SM00490">
    <property type="entry name" value="HELICc"/>
    <property type="match status" value="1"/>
</dbReference>
<reference evidence="19" key="1">
    <citation type="submission" date="2020-03" db="EMBL/GenBank/DDBJ databases">
        <title>FDA dAtabase for Regulatory Grade micrObial Sequences (FDA-ARGOS): Supporting development and validation of Infectious Disease Dx tests.</title>
        <authorList>
            <person name="Campos J."/>
            <person name="Goldberg B."/>
            <person name="Tallon L."/>
            <person name="Sadzewicz L."/>
            <person name="Vavikolanu K."/>
            <person name="Mehta A."/>
            <person name="Aluvathingal J."/>
            <person name="Nadendla S."/>
            <person name="Nandy P."/>
            <person name="Geyer C."/>
            <person name="Yan Y."/>
            <person name="Sichtig H."/>
        </authorList>
    </citation>
    <scope>NUCLEOTIDE SEQUENCE [LARGE SCALE GENOMIC DNA]</scope>
    <source>
        <strain evidence="19">FDAARGOS_652</strain>
    </source>
</reference>
<comment type="catalytic activity">
    <reaction evidence="14">
        <text>ATP + H2O = ADP + phosphate + H(+)</text>
        <dbReference type="Rhea" id="RHEA:13065"/>
        <dbReference type="ChEBI" id="CHEBI:15377"/>
        <dbReference type="ChEBI" id="CHEBI:15378"/>
        <dbReference type="ChEBI" id="CHEBI:30616"/>
        <dbReference type="ChEBI" id="CHEBI:43474"/>
        <dbReference type="ChEBI" id="CHEBI:456216"/>
    </reaction>
</comment>
<evidence type="ECO:0000256" key="7">
    <source>
        <dbReference type="ARBA" id="ARBA00022840"/>
    </source>
</evidence>
<dbReference type="GO" id="GO:0006260">
    <property type="term" value="P:DNA replication"/>
    <property type="evidence" value="ECO:0007669"/>
    <property type="project" value="EnsemblFungi"/>
</dbReference>
<dbReference type="GO" id="GO:0010520">
    <property type="term" value="P:regulation of reciprocal meiotic recombination"/>
    <property type="evidence" value="ECO:0007669"/>
    <property type="project" value="EnsemblFungi"/>
</dbReference>
<feature type="compositionally biased region" description="Acidic residues" evidence="16">
    <location>
        <begin position="419"/>
        <end position="433"/>
    </location>
</feature>
<dbReference type="PROSITE" id="PS00690">
    <property type="entry name" value="DEAH_ATP_HELICASE"/>
    <property type="match status" value="1"/>
</dbReference>
<dbReference type="GO" id="GO:0000724">
    <property type="term" value="P:double-strand break repair via homologous recombination"/>
    <property type="evidence" value="ECO:0007669"/>
    <property type="project" value="EnsemblFungi"/>
</dbReference>
<dbReference type="GO" id="GO:0044818">
    <property type="term" value="P:mitotic G2/M transition checkpoint"/>
    <property type="evidence" value="ECO:0007669"/>
    <property type="project" value="EnsemblFungi"/>
</dbReference>
<dbReference type="GO" id="GO:0045132">
    <property type="term" value="P:meiotic chromosome segregation"/>
    <property type="evidence" value="ECO:0007669"/>
    <property type="project" value="EnsemblFungi"/>
</dbReference>
<dbReference type="GO" id="GO:0031422">
    <property type="term" value="C:RecQ family helicase-topoisomerase III complex"/>
    <property type="evidence" value="ECO:0007669"/>
    <property type="project" value="EnsemblFungi"/>
</dbReference>
<evidence type="ECO:0000256" key="12">
    <source>
        <dbReference type="ARBA" id="ARBA00034617"/>
    </source>
</evidence>
<dbReference type="GO" id="GO:0000722">
    <property type="term" value="P:telomere maintenance via recombination"/>
    <property type="evidence" value="ECO:0007669"/>
    <property type="project" value="EnsemblFungi"/>
</dbReference>
<evidence type="ECO:0000256" key="10">
    <source>
        <dbReference type="ARBA" id="ARBA00023235"/>
    </source>
</evidence>
<feature type="domain" description="Helicase C-terminal" evidence="18">
    <location>
        <begin position="772"/>
        <end position="921"/>
    </location>
</feature>
<dbReference type="GO" id="GO:0009378">
    <property type="term" value="F:four-way junction helicase activity"/>
    <property type="evidence" value="ECO:0007669"/>
    <property type="project" value="TreeGrafter"/>
</dbReference>
<dbReference type="InterPro" id="IPR002464">
    <property type="entry name" value="DNA/RNA_helicase_DEAH_CS"/>
</dbReference>
<keyword evidence="10" id="KW-0413">Isomerase</keyword>
<dbReference type="SMART" id="SM00487">
    <property type="entry name" value="DEXDc"/>
    <property type="match status" value="1"/>
</dbReference>
<dbReference type="Gene3D" id="1.10.10.10">
    <property type="entry name" value="Winged helix-like DNA-binding domain superfamily/Winged helix DNA-binding domain"/>
    <property type="match status" value="1"/>
</dbReference>
<dbReference type="InterPro" id="IPR036388">
    <property type="entry name" value="WH-like_DNA-bd_sf"/>
</dbReference>
<evidence type="ECO:0000256" key="1">
    <source>
        <dbReference type="ARBA" id="ARBA00004123"/>
    </source>
</evidence>